<dbReference type="SUPFAM" id="SSF50182">
    <property type="entry name" value="Sm-like ribonucleoproteins"/>
    <property type="match status" value="1"/>
</dbReference>
<dbReference type="RefSeq" id="XP_004256263.1">
    <property type="nucleotide sequence ID" value="XM_004256215.1"/>
</dbReference>
<dbReference type="GeneID" id="14888423"/>
<dbReference type="GO" id="GO:0005681">
    <property type="term" value="C:spliceosomal complex"/>
    <property type="evidence" value="ECO:0007669"/>
    <property type="project" value="UniProtKB-KW"/>
</dbReference>
<dbReference type="OrthoDB" id="268799at2759"/>
<keyword evidence="4" id="KW-0539">Nucleus</keyword>
<dbReference type="AlphaFoldDB" id="A0A0A1U5I7"/>
<comment type="similarity">
    <text evidence="4">Belongs to the snRNP Sm proteins family. SmF/LSm6 subfamily.</text>
</comment>
<organism evidence="6 7">
    <name type="scientific">Entamoeba invadens IP1</name>
    <dbReference type="NCBI Taxonomy" id="370355"/>
    <lineage>
        <taxon>Eukaryota</taxon>
        <taxon>Amoebozoa</taxon>
        <taxon>Evosea</taxon>
        <taxon>Archamoebae</taxon>
        <taxon>Mastigamoebida</taxon>
        <taxon>Entamoebidae</taxon>
        <taxon>Entamoeba</taxon>
    </lineage>
</organism>
<evidence type="ECO:0000313" key="6">
    <source>
        <dbReference type="EMBL" id="ELP89492.1"/>
    </source>
</evidence>
<dbReference type="GO" id="GO:0003723">
    <property type="term" value="F:RNA binding"/>
    <property type="evidence" value="ECO:0007669"/>
    <property type="project" value="UniProtKB-UniRule"/>
</dbReference>
<sequence>MSSEVQSVQFFTQALQHECTVKLNDGSKFIGKLSLIDGSMNIVLENAEETVKGVKVNSYPQCFIRGNNKVCYISVN</sequence>
<accession>A0A0A1U5I7</accession>
<dbReference type="InterPro" id="IPR016487">
    <property type="entry name" value="Lsm6/sSmF"/>
</dbReference>
<dbReference type="InterPro" id="IPR010920">
    <property type="entry name" value="LSM_dom_sf"/>
</dbReference>
<evidence type="ECO:0000259" key="5">
    <source>
        <dbReference type="PROSITE" id="PS52002"/>
    </source>
</evidence>
<evidence type="ECO:0000256" key="1">
    <source>
        <dbReference type="ARBA" id="ARBA00022728"/>
    </source>
</evidence>
<reference evidence="6 7" key="1">
    <citation type="submission" date="2012-10" db="EMBL/GenBank/DDBJ databases">
        <authorList>
            <person name="Zafar N."/>
            <person name="Inman J."/>
            <person name="Hall N."/>
            <person name="Lorenzi H."/>
            <person name="Caler E."/>
        </authorList>
    </citation>
    <scope>NUCLEOTIDE SEQUENCE [LARGE SCALE GENOMIC DNA]</scope>
    <source>
        <strain evidence="6 7">IP1</strain>
    </source>
</reference>
<keyword evidence="3 4" id="KW-0687">Ribonucleoprotein</keyword>
<evidence type="ECO:0000256" key="4">
    <source>
        <dbReference type="PIRNR" id="PIRNR006609"/>
    </source>
</evidence>
<dbReference type="InterPro" id="IPR001163">
    <property type="entry name" value="Sm_dom_euk/arc"/>
</dbReference>
<dbReference type="PROSITE" id="PS52002">
    <property type="entry name" value="SM"/>
    <property type="match status" value="1"/>
</dbReference>
<dbReference type="Gene3D" id="2.30.30.100">
    <property type="match status" value="1"/>
</dbReference>
<evidence type="ECO:0000256" key="2">
    <source>
        <dbReference type="ARBA" id="ARBA00023187"/>
    </source>
</evidence>
<proteinExistence type="inferred from homology"/>
<dbReference type="PANTHER" id="PTHR11021:SF0">
    <property type="entry name" value="SMALL NUCLEAR RIBONUCLEOPROTEIN F"/>
    <property type="match status" value="1"/>
</dbReference>
<dbReference type="SMART" id="SM00651">
    <property type="entry name" value="Sm"/>
    <property type="match status" value="1"/>
</dbReference>
<protein>
    <submittedName>
        <fullName evidence="6">Small nuclear ribonucleoprotein f, putative</fullName>
    </submittedName>
</protein>
<evidence type="ECO:0000313" key="7">
    <source>
        <dbReference type="Proteomes" id="UP000014680"/>
    </source>
</evidence>
<dbReference type="InterPro" id="IPR047575">
    <property type="entry name" value="Sm"/>
</dbReference>
<evidence type="ECO:0000256" key="3">
    <source>
        <dbReference type="ARBA" id="ARBA00023274"/>
    </source>
</evidence>
<dbReference type="EMBL" id="KB206629">
    <property type="protein sequence ID" value="ELP89492.1"/>
    <property type="molecule type" value="Genomic_DNA"/>
</dbReference>
<keyword evidence="2 4" id="KW-0508">mRNA splicing</keyword>
<name>A0A0A1U5I7_ENTIV</name>
<keyword evidence="4" id="KW-0694">RNA-binding</keyword>
<comment type="subcellular location">
    <subcellularLocation>
        <location evidence="4">Nucleus</location>
    </subcellularLocation>
</comment>
<dbReference type="GO" id="GO:0000398">
    <property type="term" value="P:mRNA splicing, via spliceosome"/>
    <property type="evidence" value="ECO:0007669"/>
    <property type="project" value="InterPro"/>
</dbReference>
<dbReference type="Proteomes" id="UP000014680">
    <property type="component" value="Unassembled WGS sequence"/>
</dbReference>
<keyword evidence="1 4" id="KW-0747">Spliceosome</keyword>
<dbReference type="Pfam" id="PF01423">
    <property type="entry name" value="LSM"/>
    <property type="match status" value="1"/>
</dbReference>
<keyword evidence="4" id="KW-0507">mRNA processing</keyword>
<dbReference type="VEuPathDB" id="AmoebaDB:EIN_391470"/>
<dbReference type="OMA" id="HECTVKL"/>
<dbReference type="GO" id="GO:0120114">
    <property type="term" value="C:Sm-like protein family complex"/>
    <property type="evidence" value="ECO:0007669"/>
    <property type="project" value="UniProtKB-ARBA"/>
</dbReference>
<feature type="domain" description="Sm" evidence="5">
    <location>
        <begin position="6"/>
        <end position="76"/>
    </location>
</feature>
<dbReference type="PANTHER" id="PTHR11021">
    <property type="entry name" value="SMALL NUCLEAR RIBONUCLEOPROTEIN F SNRNP-F"/>
    <property type="match status" value="1"/>
</dbReference>
<keyword evidence="7" id="KW-1185">Reference proteome</keyword>
<dbReference type="KEGG" id="eiv:EIN_391470"/>
<gene>
    <name evidence="6" type="ORF">EIN_391470</name>
</gene>